<proteinExistence type="inferred from homology"/>
<dbReference type="AlphaFoldDB" id="A0A9X9M7S8"/>
<comment type="caution">
    <text evidence="4">The sequence shown here is derived from an EMBL/GenBank/DDBJ whole genome shotgun (WGS) entry which is preliminary data.</text>
</comment>
<feature type="non-terminal residue" evidence="4">
    <location>
        <position position="1"/>
    </location>
</feature>
<name>A0A9X9M7S8_GULGU</name>
<keyword evidence="2" id="KW-0687">Ribonucleoprotein</keyword>
<feature type="domain" description="Ribosomal protein eL8/eL30/eS12/Gadd45" evidence="3">
    <location>
        <begin position="1"/>
        <end position="69"/>
    </location>
</feature>
<dbReference type="PRINTS" id="PR00881">
    <property type="entry name" value="L7ARS6FAMILY"/>
</dbReference>
<accession>A0A9X9M7S8</accession>
<evidence type="ECO:0000259" key="3">
    <source>
        <dbReference type="Pfam" id="PF01248"/>
    </source>
</evidence>
<dbReference type="InterPro" id="IPR004037">
    <property type="entry name" value="Ribosomal_eL8-like_CS"/>
</dbReference>
<evidence type="ECO:0000313" key="5">
    <source>
        <dbReference type="Proteomes" id="UP000269945"/>
    </source>
</evidence>
<dbReference type="Gene3D" id="3.30.1330.30">
    <property type="match status" value="1"/>
</dbReference>
<organism evidence="4 5">
    <name type="scientific">Gulo gulo</name>
    <name type="common">Wolverine</name>
    <name type="synonym">Gluton</name>
    <dbReference type="NCBI Taxonomy" id="48420"/>
    <lineage>
        <taxon>Eukaryota</taxon>
        <taxon>Metazoa</taxon>
        <taxon>Chordata</taxon>
        <taxon>Craniata</taxon>
        <taxon>Vertebrata</taxon>
        <taxon>Euteleostomi</taxon>
        <taxon>Mammalia</taxon>
        <taxon>Eutheria</taxon>
        <taxon>Laurasiatheria</taxon>
        <taxon>Carnivora</taxon>
        <taxon>Caniformia</taxon>
        <taxon>Musteloidea</taxon>
        <taxon>Mustelidae</taxon>
        <taxon>Guloninae</taxon>
        <taxon>Gulo</taxon>
    </lineage>
</organism>
<protein>
    <recommendedName>
        <fullName evidence="3">Ribosomal protein eL8/eL30/eS12/Gadd45 domain-containing protein</fullName>
    </recommendedName>
</protein>
<dbReference type="GO" id="GO:1990904">
    <property type="term" value="C:ribonucleoprotein complex"/>
    <property type="evidence" value="ECO:0007669"/>
    <property type="project" value="UniProtKB-KW"/>
</dbReference>
<dbReference type="Pfam" id="PF01248">
    <property type="entry name" value="Ribosomal_L7Ae"/>
    <property type="match status" value="1"/>
</dbReference>
<evidence type="ECO:0000313" key="4">
    <source>
        <dbReference type="EMBL" id="VCX38825.1"/>
    </source>
</evidence>
<gene>
    <name evidence="4" type="ORF">BN2614_LOCUS1</name>
</gene>
<comment type="similarity">
    <text evidence="1">Belongs to the eukaryotic ribosomal protein eL8 family.</text>
</comment>
<dbReference type="EMBL" id="CYRY02044062">
    <property type="protein sequence ID" value="VCX38825.1"/>
    <property type="molecule type" value="Genomic_DNA"/>
</dbReference>
<dbReference type="SUPFAM" id="SSF55315">
    <property type="entry name" value="L30e-like"/>
    <property type="match status" value="1"/>
</dbReference>
<keyword evidence="5" id="KW-1185">Reference proteome</keyword>
<dbReference type="InterPro" id="IPR004038">
    <property type="entry name" value="Ribosomal_eL8/eL30/eS12/Gad45"/>
</dbReference>
<feature type="non-terminal residue" evidence="4">
    <location>
        <position position="73"/>
    </location>
</feature>
<dbReference type="InterPro" id="IPR029064">
    <property type="entry name" value="Ribosomal_eL30-like_sf"/>
</dbReference>
<dbReference type="GO" id="GO:0042254">
    <property type="term" value="P:ribosome biogenesis"/>
    <property type="evidence" value="ECO:0007669"/>
    <property type="project" value="InterPro"/>
</dbReference>
<evidence type="ECO:0000256" key="2">
    <source>
        <dbReference type="ARBA" id="ARBA00023274"/>
    </source>
</evidence>
<sequence length="73" mass="8072">VNAVTTLVETKKVQLVVTAHAVDPIDLVVYLLALCHRMGVPYRIIKGKARLGCVTHRKTCTTVAFAQVNLERK</sequence>
<evidence type="ECO:0000256" key="1">
    <source>
        <dbReference type="ARBA" id="ARBA00007337"/>
    </source>
</evidence>
<reference evidence="4 5" key="1">
    <citation type="submission" date="2018-10" db="EMBL/GenBank/DDBJ databases">
        <authorList>
            <person name="Ekblom R."/>
            <person name="Jareborg N."/>
        </authorList>
    </citation>
    <scope>NUCLEOTIDE SEQUENCE [LARGE SCALE GENOMIC DNA]</scope>
    <source>
        <tissue evidence="4">Muscle</tissue>
    </source>
</reference>
<dbReference type="PROSITE" id="PS01082">
    <property type="entry name" value="RIBOSOMAL_L7AE"/>
    <property type="match status" value="1"/>
</dbReference>
<dbReference type="InterPro" id="IPR018492">
    <property type="entry name" value="Ribosomal_eL8/Nhp2"/>
</dbReference>
<dbReference type="Proteomes" id="UP000269945">
    <property type="component" value="Unassembled WGS sequence"/>
</dbReference>